<name>M2Q8F1_9PSEU</name>
<accession>M2Q8F1</accession>
<feature type="chain" id="PRO_5004022792" evidence="1">
    <location>
        <begin position="33"/>
        <end position="97"/>
    </location>
</feature>
<dbReference type="OrthoDB" id="4241921at2"/>
<dbReference type="PATRIC" id="fig|1238180.3.peg.1996"/>
<organism evidence="2 4">
    <name type="scientific">Amycolatopsis azurea DSM 43854</name>
    <dbReference type="NCBI Taxonomy" id="1238180"/>
    <lineage>
        <taxon>Bacteria</taxon>
        <taxon>Bacillati</taxon>
        <taxon>Actinomycetota</taxon>
        <taxon>Actinomycetes</taxon>
        <taxon>Pseudonocardiales</taxon>
        <taxon>Pseudonocardiaceae</taxon>
        <taxon>Amycolatopsis</taxon>
    </lineage>
</organism>
<dbReference type="NCBIfam" id="TIGR01409">
    <property type="entry name" value="TAT_signal_seq"/>
    <property type="match status" value="1"/>
</dbReference>
<evidence type="ECO:0000313" key="5">
    <source>
        <dbReference type="Proteomes" id="UP000188551"/>
    </source>
</evidence>
<dbReference type="EMBL" id="ANMG01000015">
    <property type="protein sequence ID" value="EMD28255.1"/>
    <property type="molecule type" value="Genomic_DNA"/>
</dbReference>
<gene>
    <name evidence="3" type="ORF">B0293_41340</name>
    <name evidence="2" type="ORF">C791_1254</name>
</gene>
<evidence type="ECO:0000256" key="1">
    <source>
        <dbReference type="SAM" id="SignalP"/>
    </source>
</evidence>
<protein>
    <submittedName>
        <fullName evidence="2">Uncharacterized protein</fullName>
    </submittedName>
</protein>
<keyword evidence="5" id="KW-1185">Reference proteome</keyword>
<dbReference type="Proteomes" id="UP000188551">
    <property type="component" value="Unassembled WGS sequence"/>
</dbReference>
<dbReference type="RefSeq" id="WP_005153933.1">
    <property type="nucleotide sequence ID" value="NZ_ANMG01000015.1"/>
</dbReference>
<dbReference type="InterPro" id="IPR019546">
    <property type="entry name" value="TAT_signal_bac_arc"/>
</dbReference>
<reference evidence="2 4" key="1">
    <citation type="submission" date="2012-10" db="EMBL/GenBank/DDBJ databases">
        <title>Genome assembly of Amycolatopsis azurea DSM 43854.</title>
        <authorList>
            <person name="Khatri I."/>
            <person name="Kaur I."/>
            <person name="Subramanian S."/>
            <person name="Mayilraj S."/>
        </authorList>
    </citation>
    <scope>NUCLEOTIDE SEQUENCE [LARGE SCALE GENOMIC DNA]</scope>
    <source>
        <strain evidence="2 4">DSM 43854</strain>
    </source>
</reference>
<dbReference type="InterPro" id="IPR006311">
    <property type="entry name" value="TAT_signal"/>
</dbReference>
<dbReference type="PROSITE" id="PS51318">
    <property type="entry name" value="TAT"/>
    <property type="match status" value="1"/>
</dbReference>
<dbReference type="EMBL" id="MUXN01000037">
    <property type="protein sequence ID" value="OOC00772.1"/>
    <property type="molecule type" value="Genomic_DNA"/>
</dbReference>
<comment type="caution">
    <text evidence="2">The sequence shown here is derived from an EMBL/GenBank/DDBJ whole genome shotgun (WGS) entry which is preliminary data.</text>
</comment>
<feature type="signal peptide" evidence="1">
    <location>
        <begin position="1"/>
        <end position="32"/>
    </location>
</feature>
<evidence type="ECO:0000313" key="3">
    <source>
        <dbReference type="EMBL" id="OOC00772.1"/>
    </source>
</evidence>
<reference evidence="3 5" key="2">
    <citation type="submission" date="2017-02" db="EMBL/GenBank/DDBJ databases">
        <title>Amycolatopsis azurea DSM 43854 draft genome.</title>
        <authorList>
            <person name="Mayilraj S."/>
        </authorList>
    </citation>
    <scope>NUCLEOTIDE SEQUENCE [LARGE SCALE GENOMIC DNA]</scope>
    <source>
        <strain evidence="3 5">DSM 43854</strain>
    </source>
</reference>
<evidence type="ECO:0000313" key="2">
    <source>
        <dbReference type="EMBL" id="EMD28255.1"/>
    </source>
</evidence>
<evidence type="ECO:0000313" key="4">
    <source>
        <dbReference type="Proteomes" id="UP000014137"/>
    </source>
</evidence>
<sequence length="97" mass="10221">MATRRNVLRAAIAAAVAAAGIGFAPIAQPAIASEPTITKVYHVTVKCQLVRIDPYGTVGWVYGSGSGTTRNSAVTNAKKNADNSVPLGHYKRHCKEI</sequence>
<dbReference type="AlphaFoldDB" id="M2Q8F1"/>
<keyword evidence="1" id="KW-0732">Signal</keyword>
<dbReference type="Proteomes" id="UP000014137">
    <property type="component" value="Unassembled WGS sequence"/>
</dbReference>
<proteinExistence type="predicted"/>